<dbReference type="InterPro" id="IPR044769">
    <property type="entry name" value="PIKfyve_PIPKc"/>
</dbReference>
<dbReference type="FunFam" id="3.50.7.10:FF:000007">
    <property type="entry name" value="1-phosphatidylinositol 3-phosphate 5-kinase isoform X1"/>
    <property type="match status" value="1"/>
</dbReference>
<dbReference type="Pfam" id="PF01504">
    <property type="entry name" value="PIP5K"/>
    <property type="match status" value="1"/>
</dbReference>
<dbReference type="InterPro" id="IPR011011">
    <property type="entry name" value="Znf_FYVE_PHD"/>
</dbReference>
<evidence type="ECO:0000256" key="11">
    <source>
        <dbReference type="PROSITE-ProRule" id="PRU00091"/>
    </source>
</evidence>
<feature type="compositionally biased region" description="Polar residues" evidence="13">
    <location>
        <begin position="1642"/>
        <end position="1661"/>
    </location>
</feature>
<dbReference type="PANTHER" id="PTHR45748:SF7">
    <property type="entry name" value="1-PHOSPHATIDYLINOSITOL 3-PHOSPHATE 5-KINASE-RELATED"/>
    <property type="match status" value="1"/>
</dbReference>
<evidence type="ECO:0000256" key="5">
    <source>
        <dbReference type="ARBA" id="ARBA00022741"/>
    </source>
</evidence>
<evidence type="ECO:0000256" key="7">
    <source>
        <dbReference type="ARBA" id="ARBA00022777"/>
    </source>
</evidence>
<dbReference type="GO" id="GO:0000329">
    <property type="term" value="C:fungal-type vacuole membrane"/>
    <property type="evidence" value="ECO:0007669"/>
    <property type="project" value="TreeGrafter"/>
</dbReference>
<dbReference type="CDD" id="cd03334">
    <property type="entry name" value="Fab1_TCP"/>
    <property type="match status" value="1"/>
</dbReference>
<dbReference type="FunFam" id="3.30.810.10:FF:000001">
    <property type="entry name" value="1-phosphatidylinositol 3-phosphate 5-kinase FAB1"/>
    <property type="match status" value="1"/>
</dbReference>
<feature type="region of interest" description="Disordered" evidence="13">
    <location>
        <begin position="326"/>
        <end position="471"/>
    </location>
</feature>
<feature type="region of interest" description="Disordered" evidence="13">
    <location>
        <begin position="210"/>
        <end position="260"/>
    </location>
</feature>
<proteinExistence type="predicted"/>
<dbReference type="SUPFAM" id="SSF57903">
    <property type="entry name" value="FYVE/PHD zinc finger"/>
    <property type="match status" value="1"/>
</dbReference>
<dbReference type="Gene3D" id="3.50.7.10">
    <property type="entry name" value="GroEL"/>
    <property type="match status" value="1"/>
</dbReference>
<dbReference type="SUPFAM" id="SSF52029">
    <property type="entry name" value="GroEL apical domain-like"/>
    <property type="match status" value="1"/>
</dbReference>
<organism evidence="16 17">
    <name type="scientific">Elaphomyces granulatus</name>
    <dbReference type="NCBI Taxonomy" id="519963"/>
    <lineage>
        <taxon>Eukaryota</taxon>
        <taxon>Fungi</taxon>
        <taxon>Dikarya</taxon>
        <taxon>Ascomycota</taxon>
        <taxon>Pezizomycotina</taxon>
        <taxon>Eurotiomycetes</taxon>
        <taxon>Eurotiomycetidae</taxon>
        <taxon>Eurotiales</taxon>
        <taxon>Elaphomycetaceae</taxon>
        <taxon>Elaphomyces</taxon>
    </lineage>
</organism>
<feature type="compositionally biased region" description="Polar residues" evidence="13">
    <location>
        <begin position="1857"/>
        <end position="1866"/>
    </location>
</feature>
<dbReference type="OrthoDB" id="158357at2759"/>
<dbReference type="SMART" id="SM00064">
    <property type="entry name" value="FYVE"/>
    <property type="match status" value="1"/>
</dbReference>
<dbReference type="InterPro" id="IPR027483">
    <property type="entry name" value="PInositol-4-P-4/5-kinase_C_sf"/>
</dbReference>
<dbReference type="InterPro" id="IPR027410">
    <property type="entry name" value="TCP-1-like_intermed_sf"/>
</dbReference>
<feature type="compositionally biased region" description="Polar residues" evidence="13">
    <location>
        <begin position="1757"/>
        <end position="1767"/>
    </location>
</feature>
<keyword evidence="8" id="KW-0862">Zinc</keyword>
<comment type="caution">
    <text evidence="16">The sequence shown here is derived from an EMBL/GenBank/DDBJ whole genome shotgun (WGS) entry which is preliminary data.</text>
</comment>
<feature type="region of interest" description="Disordered" evidence="13">
    <location>
        <begin position="633"/>
        <end position="663"/>
    </location>
</feature>
<reference evidence="16 17" key="1">
    <citation type="journal article" date="2015" name="Environ. Microbiol.">
        <title>Metagenome sequence of Elaphomyces granulatus from sporocarp tissue reveals Ascomycota ectomycorrhizal fingerprints of genome expansion and a Proteobacteria-rich microbiome.</title>
        <authorList>
            <person name="Quandt C.A."/>
            <person name="Kohler A."/>
            <person name="Hesse C.N."/>
            <person name="Sharpton T.J."/>
            <person name="Martin F."/>
            <person name="Spatafora J.W."/>
        </authorList>
    </citation>
    <scope>NUCLEOTIDE SEQUENCE [LARGE SCALE GENOMIC DNA]</scope>
    <source>
        <strain evidence="16 17">OSC145934</strain>
    </source>
</reference>
<feature type="region of interest" description="Disordered" evidence="13">
    <location>
        <begin position="1149"/>
        <end position="1188"/>
    </location>
</feature>
<dbReference type="SUPFAM" id="SSF56104">
    <property type="entry name" value="SAICAR synthase-like"/>
    <property type="match status" value="1"/>
</dbReference>
<feature type="region of interest" description="Disordered" evidence="13">
    <location>
        <begin position="1743"/>
        <end position="1778"/>
    </location>
</feature>
<dbReference type="Gene3D" id="3.30.800.10">
    <property type="entry name" value="Phosphatidylinositol Phosphate Kinase II Beta"/>
    <property type="match status" value="1"/>
</dbReference>
<feature type="region of interest" description="Disordered" evidence="13">
    <location>
        <begin position="1813"/>
        <end position="1880"/>
    </location>
</feature>
<keyword evidence="17" id="KW-1185">Reference proteome</keyword>
<dbReference type="Gene3D" id="3.30.810.10">
    <property type="entry name" value="2-Layer Sandwich"/>
    <property type="match status" value="1"/>
</dbReference>
<feature type="compositionally biased region" description="Basic and acidic residues" evidence="13">
    <location>
        <begin position="413"/>
        <end position="422"/>
    </location>
</feature>
<keyword evidence="6 11" id="KW-0863">Zinc-finger</keyword>
<dbReference type="Pfam" id="PF00118">
    <property type="entry name" value="Cpn60_TCP1"/>
    <property type="match status" value="1"/>
</dbReference>
<feature type="compositionally biased region" description="Polar residues" evidence="13">
    <location>
        <begin position="341"/>
        <end position="354"/>
    </location>
</feature>
<name>A0A232M250_9EURO</name>
<keyword evidence="7 12" id="KW-0418">Kinase</keyword>
<dbReference type="Proteomes" id="UP000243515">
    <property type="component" value="Unassembled WGS sequence"/>
</dbReference>
<dbReference type="PROSITE" id="PS51455">
    <property type="entry name" value="PIPK"/>
    <property type="match status" value="1"/>
</dbReference>
<dbReference type="EC" id="2.7.1.150" evidence="2"/>
<gene>
    <name evidence="16" type="ORF">Egran_01845</name>
</gene>
<dbReference type="InterPro" id="IPR017455">
    <property type="entry name" value="Znf_FYVE-rel"/>
</dbReference>
<dbReference type="CDD" id="cd17300">
    <property type="entry name" value="PIPKc_PIKfyve"/>
    <property type="match status" value="1"/>
</dbReference>
<feature type="compositionally biased region" description="Polar residues" evidence="13">
    <location>
        <begin position="389"/>
        <end position="412"/>
    </location>
</feature>
<feature type="region of interest" description="Disordered" evidence="13">
    <location>
        <begin position="1642"/>
        <end position="1675"/>
    </location>
</feature>
<feature type="region of interest" description="Disordered" evidence="13">
    <location>
        <begin position="756"/>
        <end position="809"/>
    </location>
</feature>
<dbReference type="InterPro" id="IPR013083">
    <property type="entry name" value="Znf_RING/FYVE/PHD"/>
</dbReference>
<evidence type="ECO:0000313" key="17">
    <source>
        <dbReference type="Proteomes" id="UP000243515"/>
    </source>
</evidence>
<evidence type="ECO:0000256" key="4">
    <source>
        <dbReference type="ARBA" id="ARBA00022723"/>
    </source>
</evidence>
<feature type="compositionally biased region" description="Polar residues" evidence="13">
    <location>
        <begin position="155"/>
        <end position="164"/>
    </location>
</feature>
<evidence type="ECO:0000259" key="14">
    <source>
        <dbReference type="PROSITE" id="PS50178"/>
    </source>
</evidence>
<keyword evidence="5 12" id="KW-0547">Nucleotide-binding</keyword>
<feature type="compositionally biased region" description="Polar residues" evidence="13">
    <location>
        <begin position="436"/>
        <end position="450"/>
    </location>
</feature>
<evidence type="ECO:0000256" key="9">
    <source>
        <dbReference type="ARBA" id="ARBA00022840"/>
    </source>
</evidence>
<evidence type="ECO:0000256" key="13">
    <source>
        <dbReference type="SAM" id="MobiDB-lite"/>
    </source>
</evidence>
<dbReference type="PANTHER" id="PTHR45748">
    <property type="entry name" value="1-PHOSPHATIDYLINOSITOL 3-PHOSPHATE 5-KINASE-RELATED"/>
    <property type="match status" value="1"/>
</dbReference>
<evidence type="ECO:0000313" key="16">
    <source>
        <dbReference type="EMBL" id="OXV10394.1"/>
    </source>
</evidence>
<feature type="compositionally biased region" description="Polar residues" evidence="13">
    <location>
        <begin position="366"/>
        <end position="377"/>
    </location>
</feature>
<dbReference type="Gene3D" id="3.30.40.10">
    <property type="entry name" value="Zinc/RING finger domain, C3HC4 (zinc finger)"/>
    <property type="match status" value="1"/>
</dbReference>
<evidence type="ECO:0000256" key="10">
    <source>
        <dbReference type="ARBA" id="ARBA00075294"/>
    </source>
</evidence>
<feature type="region of interest" description="Disordered" evidence="13">
    <location>
        <begin position="1691"/>
        <end position="1717"/>
    </location>
</feature>
<feature type="compositionally biased region" description="Basic and acidic residues" evidence="13">
    <location>
        <begin position="758"/>
        <end position="770"/>
    </location>
</feature>
<feature type="compositionally biased region" description="Basic residues" evidence="13">
    <location>
        <begin position="654"/>
        <end position="663"/>
    </location>
</feature>
<dbReference type="InterPro" id="IPR027409">
    <property type="entry name" value="GroEL-like_apical_dom_sf"/>
</dbReference>
<feature type="region of interest" description="Disordered" evidence="13">
    <location>
        <begin position="100"/>
        <end position="181"/>
    </location>
</feature>
<dbReference type="PROSITE" id="PS50178">
    <property type="entry name" value="ZF_FYVE"/>
    <property type="match status" value="1"/>
</dbReference>
<feature type="compositionally biased region" description="Acidic residues" evidence="13">
    <location>
        <begin position="2045"/>
        <end position="2054"/>
    </location>
</feature>
<feature type="compositionally biased region" description="Basic and acidic residues" evidence="13">
    <location>
        <begin position="1936"/>
        <end position="1946"/>
    </location>
</feature>
<feature type="compositionally biased region" description="Low complexity" evidence="13">
    <location>
        <begin position="170"/>
        <end position="181"/>
    </location>
</feature>
<feature type="compositionally biased region" description="Polar residues" evidence="13">
    <location>
        <begin position="223"/>
        <end position="260"/>
    </location>
</feature>
<dbReference type="GO" id="GO:0005524">
    <property type="term" value="F:ATP binding"/>
    <property type="evidence" value="ECO:0007669"/>
    <property type="project" value="UniProtKB-UniRule"/>
</dbReference>
<keyword evidence="3 12" id="KW-0808">Transferase</keyword>
<comment type="catalytic activity">
    <reaction evidence="1">
        <text>a 1,2-diacyl-sn-glycero-3-phospho-(1D-myo-inositol-3-phosphate) + ATP = a 1,2-diacyl-sn-glycero-3-phospho-(1D-myo-inositol-3,5-bisphosphate) + ADP + H(+)</text>
        <dbReference type="Rhea" id="RHEA:13609"/>
        <dbReference type="ChEBI" id="CHEBI:15378"/>
        <dbReference type="ChEBI" id="CHEBI:30616"/>
        <dbReference type="ChEBI" id="CHEBI:57923"/>
        <dbReference type="ChEBI" id="CHEBI:58088"/>
        <dbReference type="ChEBI" id="CHEBI:456216"/>
        <dbReference type="EC" id="2.7.1.150"/>
    </reaction>
</comment>
<dbReference type="FunFam" id="3.30.800.10:FF:000005">
    <property type="entry name" value="1-phosphatidylinositol-3-phosphate 5-kinase (Fab1)"/>
    <property type="match status" value="1"/>
</dbReference>
<evidence type="ECO:0000256" key="6">
    <source>
        <dbReference type="ARBA" id="ARBA00022771"/>
    </source>
</evidence>
<evidence type="ECO:0000256" key="1">
    <source>
        <dbReference type="ARBA" id="ARBA00000768"/>
    </source>
</evidence>
<feature type="compositionally biased region" description="Basic and acidic residues" evidence="13">
    <location>
        <begin position="1999"/>
        <end position="2008"/>
    </location>
</feature>
<accession>A0A232M250</accession>
<dbReference type="EMBL" id="NPHW01002958">
    <property type="protein sequence ID" value="OXV10394.1"/>
    <property type="molecule type" value="Genomic_DNA"/>
</dbReference>
<dbReference type="InterPro" id="IPR000306">
    <property type="entry name" value="Znf_FYVE"/>
</dbReference>
<dbReference type="GO" id="GO:0010008">
    <property type="term" value="C:endosome membrane"/>
    <property type="evidence" value="ECO:0007669"/>
    <property type="project" value="TreeGrafter"/>
</dbReference>
<feature type="domain" description="PIPK" evidence="15">
    <location>
        <begin position="2130"/>
        <end position="2462"/>
    </location>
</feature>
<dbReference type="GO" id="GO:0046854">
    <property type="term" value="P:phosphatidylinositol phosphate biosynthetic process"/>
    <property type="evidence" value="ECO:0007669"/>
    <property type="project" value="TreeGrafter"/>
</dbReference>
<keyword evidence="9 12" id="KW-0067">ATP-binding</keyword>
<dbReference type="GO" id="GO:0000285">
    <property type="term" value="F:1-phosphatidylinositol-3-phosphate 5-kinase activity"/>
    <property type="evidence" value="ECO:0007669"/>
    <property type="project" value="UniProtKB-EC"/>
</dbReference>
<feature type="region of interest" description="Disordered" evidence="13">
    <location>
        <begin position="1976"/>
        <end position="2060"/>
    </location>
</feature>
<dbReference type="InterPro" id="IPR002498">
    <property type="entry name" value="PInositol-4-P-4/5-kinase_core"/>
</dbReference>
<sequence>MASQKSVDNSSPSASSIFLPLGRRDSWASLSTNAERENLNEALNQIHTAACQSESLTVFNEFTQPPAPASPIDNKTVTTDLHGGLSGLYNRFRASVGGVKDIVGGRRPSDVPSTDLPAVKSPSVDHVSFESANSQFSHPNPAHASKLQSPVAATFSPSPESLSQVPPPKGSKLPSKPASISSKASISSAPALKSPVPPLLKAADSTVTELNANTGRDGPVNPKCNTANVPSHAFQSAESSSIAKNEGLHSSSNPNSRGTSISSAYSPVLAAKACNTIYRDGHTVSELNTAHKNANDVQEIDRSKKAAYGAGDRHDRHEFLELDTSFSTTSGKGKQIDSGAQDVQSSPQENFTANSSSSLTLDDSTAPTSASNSLTRVSNDESSIHDGRTPSTLATSISLAERNLGSTNSSRPSVEKTREKLIPRVSQTRLPGYGISLSSPIETSKMQSATLDRPGQDSRSRRPPIPNTDLRNHQLRSKLLLLSKDFWMRDENAKDCFHCEEPFTTFRRKHHCRICGQIFDSKCTILIPGTEFGQTGSMRVCKPCEAMVNAGEDDSSDFSDNELSPVAVNPRMPEAQWNGNSGRPLIDDDDASSVMSQSLEQVMKTPMMAIPATRRAVDGNNHRSAVLEIDSDHPLARPTSSRSLRSSVGGRTHSMGHKRHHSRQQYIRSFKPYHDERAPFQRRAIEDVNHGSRLPAFHKDSIIDPDLAQYLSDDASSGEEQSNLLSAVSDTALSKSGGESEKATFGGFLAAVKKSRSRFGDRGNPGRDGDDGSISSSKAVNLPRPSRRRNLSVASSIHQRPSPRASRDNMVIFQDNPNLGFAYSSAINSGGGFKMTRSSSMKGTGAPVVELNKASLEHVRKLLRQLLKDALVSHSHSWETALMPILLKAIDDVDPDVQHGDDMDIRHYVKLKKIPGGRPGDTSYVSGLVFTKNLALKSMPRSISYPKILIITFALEYSRHQQHFMSLKEVILREREFLENLVSRISALRPNLLLVEKNVSGLALELLDKANIATTYNVKPSVLEAVSRCTRTKIITSKDKLLTTPAHAGQCCSFDLKTYVHHGRKKTYMYISGCPKELGCTIVLRGADNDVLAKVKKITEFMVYVVYNLKLETYLMRDEFAHIPASSDGITRGPTQITKKPARLNMVKSVDTPSEQPSHLEVTDNKPRDGVSSNLGRTASGAEVPDDVPMPTYYEDMVEKHETKILSASPFVKFAPPYLLMRARELERRLAYLRRLRDQGFSRDQAQDEKFKSQKFVLITPEMVHESPRGASTKVKEVLHAVHDAEYDRALHNYQTQKRQWEVYLSGNSNLFDPYAHQNIVVLHSLVCTTTSIPCSGPDIFALDFYNEHESDNRMFEEDCTLGQYVEGLCLGANAICTVNGCEKRIFEHHHQYVHGEAQISIFVQPYPSKLRGLQDTILMWSCCKICGNETRVVPISESTWRYSFGKYLELSFWSRDLHARAGVCPHDLHRDHLRYFGFKDTALRIHYDPINLLEIIVPRTRVTWKVDNDLNLRNEIYKKIEHRINKFMVSVKTRLKSINVESVMPEKVENSRRETEILMKKANEDHSSLIRQLQEKYMNSQYWEITPLNEVLRSVQEKVVGWDTSFAEFERNFFPSEKDITRLAALQLRKIFLDKDASVTSLASTDEPSVTPGESVSSEAIQPPEEPSPLHRMTLSPEKAQDVLVSVVEEHSGKMNKENAQSDESPPEPAKLDQVKEASGAQLGIATQEDVQHLDLAMPSGFTQGTKILPNPAADQLSNSQPSTSPEESDPKLCNMRSPEALTFPEKIQKMVSSGQMENNLHVLAATQASGIPRPVETGLRRSGKARSPPLLRTYSQPTHFSRDKTGGTGPMGILRSSTCNSSGKAQDGLPSPSHEPKIKLGEKRFTERLGLSALKTGKLSSAHSFIPRSVHSNKKRNPRVSSLAKHFEQLSREFEKERQRERLQRAARGNHSRVYPMASSNPIVEVYKNVREAVEEREPSGDGDDFLTGGLISSLEEPNKDGEELSRQSSESGHSEGPVPAPSAGSAGHDEAPQSSNQAVSEPEVDAEEGQSDEDRSFTDDLHLVESPEELSKDEGLDLKELPKHERSTLVRMLTNFWAERSASGWAPLDYPLRVSDHVFADSNIIVREDEPSSLIAFALDCEDYRNKLAGIQEHCERMEGQKTNHGSDIEAQNEARVEHALLRATGTHLKYQFQEGQAKMLCKVFYAEQFDALRRKCGVASRIVESLSRCAKWDSKGGKTKSLFLKTLDDRFVLKSLSTIETQAFLKFAPAYFQIMSEALFHELPSVIAKMFGFYQVIIKNPATGVEFNWFLLLMENLFYDRIPTRIFDLKGSMRNRKVQSTGERNEVLLDENMVDFIYETPLFAREHSKKMLNVSVWNDTLFLGRQNVMDYSLMIAIDENRQELVVGIIDCIRTYTWDKKLESWIKDRGFAGGGKNRPTVTSPKEYKSRFREAMARYVLHAPNCWYQFQPTYIDHRRIDRYLHHTQNAIDIENGDGIVESNGKTD</sequence>
<evidence type="ECO:0000259" key="15">
    <source>
        <dbReference type="PROSITE" id="PS51455"/>
    </source>
</evidence>
<dbReference type="FunFam" id="3.30.40.10:FF:000283">
    <property type="entry name" value="1-phosphatidylinositol-3-phosphate 5-kinase (Fab1)"/>
    <property type="match status" value="1"/>
</dbReference>
<feature type="compositionally biased region" description="Low complexity" evidence="13">
    <location>
        <begin position="355"/>
        <end position="365"/>
    </location>
</feature>
<feature type="compositionally biased region" description="Basic and acidic residues" evidence="13">
    <location>
        <begin position="378"/>
        <end position="388"/>
    </location>
</feature>
<dbReference type="InterPro" id="IPR002423">
    <property type="entry name" value="Cpn60/GroEL/TCP-1"/>
</dbReference>
<evidence type="ECO:0000256" key="3">
    <source>
        <dbReference type="ARBA" id="ARBA00022679"/>
    </source>
</evidence>
<evidence type="ECO:0000256" key="2">
    <source>
        <dbReference type="ARBA" id="ARBA00012009"/>
    </source>
</evidence>
<feature type="domain" description="FYVE-type" evidence="14">
    <location>
        <begin position="490"/>
        <end position="549"/>
    </location>
</feature>
<evidence type="ECO:0000256" key="8">
    <source>
        <dbReference type="ARBA" id="ARBA00022833"/>
    </source>
</evidence>
<dbReference type="Pfam" id="PF01363">
    <property type="entry name" value="FYVE"/>
    <property type="match status" value="1"/>
</dbReference>
<keyword evidence="4" id="KW-0479">Metal-binding</keyword>
<evidence type="ECO:0000256" key="12">
    <source>
        <dbReference type="PROSITE-ProRule" id="PRU00781"/>
    </source>
</evidence>
<dbReference type="InterPro" id="IPR027484">
    <property type="entry name" value="PInositol-4-P-5-kinase_N"/>
</dbReference>
<dbReference type="SUPFAM" id="SSF54849">
    <property type="entry name" value="GroEL-intermediate domain like"/>
    <property type="match status" value="1"/>
</dbReference>
<dbReference type="GO" id="GO:0008270">
    <property type="term" value="F:zinc ion binding"/>
    <property type="evidence" value="ECO:0007669"/>
    <property type="project" value="UniProtKB-KW"/>
</dbReference>
<feature type="region of interest" description="Disordered" evidence="13">
    <location>
        <begin position="1936"/>
        <end position="1957"/>
    </location>
</feature>
<protein>
    <recommendedName>
        <fullName evidence="2">1-phosphatidylinositol-3-phosphate 5-kinase</fullName>
        <ecNumber evidence="2">2.7.1.150</ecNumber>
    </recommendedName>
    <alternativeName>
        <fullName evidence="10">Type III PIP kinase</fullName>
    </alternativeName>
</protein>
<dbReference type="SMART" id="SM00330">
    <property type="entry name" value="PIPKc"/>
    <property type="match status" value="1"/>
</dbReference>